<keyword evidence="2" id="KW-1185">Reference proteome</keyword>
<dbReference type="EMBL" id="BMAR01000001">
    <property type="protein sequence ID" value="GFR40444.1"/>
    <property type="molecule type" value="Genomic_DNA"/>
</dbReference>
<name>A0AAD3HGG5_9CHLO</name>
<protein>
    <submittedName>
        <fullName evidence="1">Uncharacterized protein</fullName>
    </submittedName>
</protein>
<dbReference type="Proteomes" id="UP001054857">
    <property type="component" value="Unassembled WGS sequence"/>
</dbReference>
<accession>A0AAD3HGG5</accession>
<evidence type="ECO:0000313" key="2">
    <source>
        <dbReference type="Proteomes" id="UP001054857"/>
    </source>
</evidence>
<feature type="non-terminal residue" evidence="1">
    <location>
        <position position="1"/>
    </location>
</feature>
<reference evidence="1 2" key="1">
    <citation type="journal article" date="2021" name="Sci. Rep.">
        <title>Genome sequencing of the multicellular alga Astrephomene provides insights into convergent evolution of germ-soma differentiation.</title>
        <authorList>
            <person name="Yamashita S."/>
            <person name="Yamamoto K."/>
            <person name="Matsuzaki R."/>
            <person name="Suzuki S."/>
            <person name="Yamaguchi H."/>
            <person name="Hirooka S."/>
            <person name="Minakuchi Y."/>
            <person name="Miyagishima S."/>
            <person name="Kawachi M."/>
            <person name="Toyoda A."/>
            <person name="Nozaki H."/>
        </authorList>
    </citation>
    <scope>NUCLEOTIDE SEQUENCE [LARGE SCALE GENOMIC DNA]</scope>
    <source>
        <strain evidence="1 2">NIES-4017</strain>
    </source>
</reference>
<comment type="caution">
    <text evidence="1">The sequence shown here is derived from an EMBL/GenBank/DDBJ whole genome shotgun (WGS) entry which is preliminary data.</text>
</comment>
<sequence>AVQEEGEEQQPYDLLPEFVRRALYGKIAELPLDKQQQLPRTFYRCGHCDCEGLSEARRARRALLFTAAAGAPQCPPAAEVPELRDGRALWEECQRWREG</sequence>
<organism evidence="1 2">
    <name type="scientific">Astrephomene gubernaculifera</name>
    <dbReference type="NCBI Taxonomy" id="47775"/>
    <lineage>
        <taxon>Eukaryota</taxon>
        <taxon>Viridiplantae</taxon>
        <taxon>Chlorophyta</taxon>
        <taxon>core chlorophytes</taxon>
        <taxon>Chlorophyceae</taxon>
        <taxon>CS clade</taxon>
        <taxon>Chlamydomonadales</taxon>
        <taxon>Astrephomenaceae</taxon>
        <taxon>Astrephomene</taxon>
    </lineage>
</organism>
<proteinExistence type="predicted"/>
<dbReference type="AlphaFoldDB" id="A0AAD3HGG5"/>
<gene>
    <name evidence="1" type="ORF">Agub_g972</name>
</gene>
<evidence type="ECO:0000313" key="1">
    <source>
        <dbReference type="EMBL" id="GFR40444.1"/>
    </source>
</evidence>